<dbReference type="Pfam" id="PF00581">
    <property type="entry name" value="Rhodanese"/>
    <property type="match status" value="1"/>
</dbReference>
<dbReference type="InterPro" id="IPR036873">
    <property type="entry name" value="Rhodanese-like_dom_sf"/>
</dbReference>
<dbReference type="InterPro" id="IPR050229">
    <property type="entry name" value="GlpE_sulfurtransferase"/>
</dbReference>
<dbReference type="STRING" id="1236989.JCM15548_12673"/>
<organism evidence="2 3">
    <name type="scientific">Geofilum rubicundum JCM 15548</name>
    <dbReference type="NCBI Taxonomy" id="1236989"/>
    <lineage>
        <taxon>Bacteria</taxon>
        <taxon>Pseudomonadati</taxon>
        <taxon>Bacteroidota</taxon>
        <taxon>Bacteroidia</taxon>
        <taxon>Marinilabiliales</taxon>
        <taxon>Marinilabiliaceae</taxon>
        <taxon>Geofilum</taxon>
    </lineage>
</organism>
<feature type="domain" description="Rhodanese" evidence="1">
    <location>
        <begin position="38"/>
        <end position="130"/>
    </location>
</feature>
<dbReference type="Gene3D" id="3.40.250.10">
    <property type="entry name" value="Rhodanese-like domain"/>
    <property type="match status" value="1"/>
</dbReference>
<dbReference type="EMBL" id="BAZW01000022">
    <property type="protein sequence ID" value="GAO30407.1"/>
    <property type="molecule type" value="Genomic_DNA"/>
</dbReference>
<dbReference type="PROSITE" id="PS50206">
    <property type="entry name" value="RHODANESE_3"/>
    <property type="match status" value="1"/>
</dbReference>
<comment type="caution">
    <text evidence="2">The sequence shown here is derived from an EMBL/GenBank/DDBJ whole genome shotgun (WGS) entry which is preliminary data.</text>
</comment>
<evidence type="ECO:0000313" key="3">
    <source>
        <dbReference type="Proteomes" id="UP000032900"/>
    </source>
</evidence>
<dbReference type="SUPFAM" id="SSF52821">
    <property type="entry name" value="Rhodanese/Cell cycle control phosphatase"/>
    <property type="match status" value="1"/>
</dbReference>
<dbReference type="PANTHER" id="PTHR43031:SF1">
    <property type="entry name" value="PYRIDINE NUCLEOTIDE-DISULPHIDE OXIDOREDUCTASE"/>
    <property type="match status" value="1"/>
</dbReference>
<dbReference type="AlphaFoldDB" id="A0A0E9LXX0"/>
<dbReference type="RefSeq" id="WP_062125363.1">
    <property type="nucleotide sequence ID" value="NZ_BAZW01000022.1"/>
</dbReference>
<protein>
    <recommendedName>
        <fullName evidence="1">Rhodanese domain-containing protein</fullName>
    </recommendedName>
</protein>
<evidence type="ECO:0000313" key="2">
    <source>
        <dbReference type="EMBL" id="GAO30407.1"/>
    </source>
</evidence>
<reference evidence="2 3" key="1">
    <citation type="journal article" date="2015" name="Microbes Environ.">
        <title>Distribution and evolution of nitrogen fixation genes in the phylum bacteroidetes.</title>
        <authorList>
            <person name="Inoue J."/>
            <person name="Oshima K."/>
            <person name="Suda W."/>
            <person name="Sakamoto M."/>
            <person name="Iino T."/>
            <person name="Noda S."/>
            <person name="Hongoh Y."/>
            <person name="Hattori M."/>
            <person name="Ohkuma M."/>
        </authorList>
    </citation>
    <scope>NUCLEOTIDE SEQUENCE [LARGE SCALE GENOMIC DNA]</scope>
    <source>
        <strain evidence="2">JCM 15548</strain>
    </source>
</reference>
<dbReference type="InterPro" id="IPR001763">
    <property type="entry name" value="Rhodanese-like_dom"/>
</dbReference>
<gene>
    <name evidence="2" type="ORF">JCM15548_12673</name>
</gene>
<evidence type="ECO:0000259" key="1">
    <source>
        <dbReference type="PROSITE" id="PS50206"/>
    </source>
</evidence>
<dbReference type="Proteomes" id="UP000032900">
    <property type="component" value="Unassembled WGS sequence"/>
</dbReference>
<dbReference type="SMART" id="SM00450">
    <property type="entry name" value="RHOD"/>
    <property type="match status" value="1"/>
</dbReference>
<proteinExistence type="predicted"/>
<dbReference type="OrthoDB" id="1450994at2"/>
<dbReference type="PANTHER" id="PTHR43031">
    <property type="entry name" value="FAD-DEPENDENT OXIDOREDUCTASE"/>
    <property type="match status" value="1"/>
</dbReference>
<dbReference type="CDD" id="cd00158">
    <property type="entry name" value="RHOD"/>
    <property type="match status" value="1"/>
</dbReference>
<name>A0A0E9LXX0_9BACT</name>
<accession>A0A0E9LXX0</accession>
<sequence>MKQLLFITFLAIQQLILPAQTIQELSAEEAHAFLEKVNPDTLLIIDGRSKKMFQSGHLPNAINIDAYKKNLEKQLTAKVIPHKHLFIYCTRSTRSDSIINTLTLLGYKGDILQMSDGITGWKEHEFECIVPEQK</sequence>
<keyword evidence="3" id="KW-1185">Reference proteome</keyword>